<accession>A0A8C4L501</accession>
<dbReference type="InterPro" id="IPR003913">
    <property type="entry name" value="Tuberin"/>
</dbReference>
<dbReference type="Pfam" id="PF02145">
    <property type="entry name" value="Rap_GAP"/>
    <property type="match status" value="2"/>
</dbReference>
<feature type="compositionally biased region" description="Low complexity" evidence="3">
    <location>
        <begin position="1425"/>
        <end position="1435"/>
    </location>
</feature>
<dbReference type="GO" id="GO:0033596">
    <property type="term" value="C:TSC1-TSC2 complex"/>
    <property type="evidence" value="ECO:0007669"/>
    <property type="project" value="InterPro"/>
</dbReference>
<dbReference type="PANTHER" id="PTHR10063">
    <property type="entry name" value="TUBERIN"/>
    <property type="match status" value="1"/>
</dbReference>
<reference evidence="5" key="1">
    <citation type="submission" date="2023-03" db="UniProtKB">
        <authorList>
            <consortium name="Ensembl"/>
        </authorList>
    </citation>
    <scope>IDENTIFICATION</scope>
</reference>
<feature type="compositionally biased region" description="Pro residues" evidence="3">
    <location>
        <begin position="754"/>
        <end position="766"/>
    </location>
</feature>
<dbReference type="InterPro" id="IPR000331">
    <property type="entry name" value="Rap/Ran_GAP_dom"/>
</dbReference>
<feature type="region of interest" description="Disordered" evidence="3">
    <location>
        <begin position="1021"/>
        <end position="1056"/>
    </location>
</feature>
<gene>
    <name evidence="5" type="primary">TSC2</name>
</gene>
<sequence>MPDSYGLHIPAALAARSRDSTLAQSFGQRVAQNYDSQQALRRPLVSPRCRKCGSRFRRWLGAGVFPSLRRGGRGGWRGAGHRGVLRAPLPTMAKPASKDSGLKEKFKTLLGLGTPRPNPRTAEGRQTEFIITAEILRELSVECGLNNRIRVIGQICEVAKTKKFEEHAVEALWKAVADLLQPERPPEARHAVLALLKAIVQGQGDRLGILRALFFKVIKDYPSNEDLHERLEVFKALTDNGKHITYLEEELAEFVLQWMDIGLSSEFLLVLVNLVKFNSCYLDEYIASMVHMICLLCVQTVSSVDIEVSLQVLDAVVCYNCLPAESLPLFIVTLCRTINVKELCEPCWKLMRNLLGTHLGHSAIYNMCRLMENRAYMEDAPLLRGAVFFVGMALWGAHRLYTLKNSPTSVLPSFYEAMTCPNEVVSYEIVLSITRLIKKYRRELQAVTWDILLNIIERLLQQLQSLDSPKLRTIVHDLLTTVEELCDQNEFHGSQERYFELVERCADQRPESSLLNLITYRAQSIHPAKDGWIHNLQLLMERFFRNESRSAVRIKVLDVLSFVLLINRQFYEEELINSVVISQLSHIPEDKDHQVRKLATQLLVDLAEGCHTHHFNSLLDIIEKVIARSLSPPPELEERDLEAYSASLEDVKTAVLGLLVILQTKLYTLPASHAMRVYETLVSHIQLHYKHSYTLPIASSIRLQAFDFLLLLRADSLHRLGLPNKDGVVRFSPYCLCDYMEPERGSEKKASGPLSPPTGPPGPASPGPATRPGSLPYSLLFRVLLQCLKQETDWKVLKLVLSKLPESLRYKVLIFNSPCSVDQLSSALCSMLSGPKTLERLRGTPEGFSRTDLHLAVVPVLTALISYHNYLDKTRQREMVYCLEQGLIYRCASQCVVALAICSVEMPDIIIKALPVLVVKLTHISATASMAIPLLEFLSTLARLPHLYRNFAAEQYASVFAISLPYTNPSKFNQYIVCLAHHVIAMWFIRCRLPFRKDFVPYITKGLRSNVLLSFDDTPEKDSFRARSTSLNERPKSLRIARPPKQGLNNSPPVKEFKESSAADAFRCRSISVSEHVVRRIQTSLTSASLGSADENSMAQADDNLKNLHLELTETCLDMMARYVFSNFTAVPKRSPVGEFLLAGGRTKTWLVGNKLVTVTTSVGTGTRSLLGLDSGELQGCPELSSDPSVHVRQTKEAPAKLESQAGQQVCRGARDRVRSMSGGHGLRVGALDASASHFPGGLTSPGPQTTPASKPEKASAGTQLPAQKEKTNLAAYVPLLTQGWAEILVRRPTGNTSWLMSLENPLSPFSSDINNMPLQELSNALMAAERFKERRDTALYKSLSVPAAGSAKPSPPPRSNTVASFFSLYQSSCQGKLHRSISWADSAVVLEEGSPGEANVPVEPPDLEDFEATLGTDRRCPRTEAYSRSSSTSSQEEKSFRGEELAVGGIPIERAVSSEGARPSVDLSFQPSQPLSKSSSSPELQTLQDILGDPGDKADVGRLSPEVKARSQSGILDGEGAAWGKRVEREAFKSRAGASNTEKVPGINPSFVFLQLYHSPFFGDESNKPILLPNESFERSVQLLDQIPSYDTHKIAVLYVGEGQSTSELAILSNEHGSYRYTEFLTGLGKLIELKDCQPDKVYLGGLDVCGEDGQFTYCWHDDIMQGAGLLVARALPHSYWPTPGGAAEVSNGLSSPAWALRLWLSGQLCFRKLCPQRSQVPSAGGQRTRLLQALEPLGKPRGAPDRRLRGSCPLPPDLGSTDAARDALASTPPGPCPALLSVALLCLAAVFHIATLMPTKDVDKHRCDKKRHLGNDFVSIVYNDSGEDFKLGTIKVSKGLSGWAAVGLGLPGPWLEVASLWGSTHLCMLSGGSKCHQGVW</sequence>
<dbReference type="InterPro" id="IPR011989">
    <property type="entry name" value="ARM-like"/>
</dbReference>
<dbReference type="InterPro" id="IPR027107">
    <property type="entry name" value="Tuberin/Ral-act_asu"/>
</dbReference>
<feature type="region of interest" description="Disordered" evidence="3">
    <location>
        <begin position="746"/>
        <end position="770"/>
    </location>
</feature>
<dbReference type="Gene3D" id="3.40.50.11210">
    <property type="entry name" value="Rap/Ran-GAP"/>
    <property type="match status" value="2"/>
</dbReference>
<evidence type="ECO:0000256" key="1">
    <source>
        <dbReference type="ARBA" id="ARBA00022468"/>
    </source>
</evidence>
<dbReference type="GO" id="GO:0051898">
    <property type="term" value="P:negative regulation of phosphatidylinositol 3-kinase/protein kinase B signal transduction"/>
    <property type="evidence" value="ECO:0007669"/>
    <property type="project" value="TreeGrafter"/>
</dbReference>
<dbReference type="InterPro" id="IPR035974">
    <property type="entry name" value="Rap/Ran-GAP_sf"/>
</dbReference>
<dbReference type="SUPFAM" id="SSF48371">
    <property type="entry name" value="ARM repeat"/>
    <property type="match status" value="1"/>
</dbReference>
<feature type="region of interest" description="Disordered" evidence="3">
    <location>
        <begin position="1235"/>
        <end position="1265"/>
    </location>
</feature>
<dbReference type="Ensembl" id="ENSEAST00005007013.1">
    <property type="protein sequence ID" value="ENSEASP00005006415.1"/>
    <property type="gene ID" value="ENSEASG00005004724.1"/>
</dbReference>
<evidence type="ECO:0000259" key="4">
    <source>
        <dbReference type="PROSITE" id="PS50085"/>
    </source>
</evidence>
<protein>
    <submittedName>
        <fullName evidence="5">TSC complex subunit 2</fullName>
    </submittedName>
</protein>
<dbReference type="SUPFAM" id="SSF111347">
    <property type="entry name" value="Rap/Ran-GAP"/>
    <property type="match status" value="2"/>
</dbReference>
<dbReference type="GO" id="GO:0032007">
    <property type="term" value="P:negative regulation of TOR signaling"/>
    <property type="evidence" value="ECO:0007669"/>
    <property type="project" value="InterPro"/>
</dbReference>
<dbReference type="PRINTS" id="PR01431">
    <property type="entry name" value="TUBERIN"/>
</dbReference>
<keyword evidence="1 2" id="KW-0343">GTPase activation</keyword>
<dbReference type="GO" id="GO:0046627">
    <property type="term" value="P:negative regulation of insulin receptor signaling pathway"/>
    <property type="evidence" value="ECO:0007669"/>
    <property type="project" value="TreeGrafter"/>
</dbReference>
<dbReference type="GO" id="GO:0051056">
    <property type="term" value="P:regulation of small GTPase mediated signal transduction"/>
    <property type="evidence" value="ECO:0007669"/>
    <property type="project" value="InterPro"/>
</dbReference>
<dbReference type="GO" id="GO:0005096">
    <property type="term" value="F:GTPase activator activity"/>
    <property type="evidence" value="ECO:0007669"/>
    <property type="project" value="UniProtKB-UniRule"/>
</dbReference>
<feature type="compositionally biased region" description="Basic and acidic residues" evidence="3">
    <location>
        <begin position="1436"/>
        <end position="1445"/>
    </location>
</feature>
<dbReference type="InterPro" id="IPR018515">
    <property type="entry name" value="Tuberin-type_domain"/>
</dbReference>
<feature type="compositionally biased region" description="Low complexity" evidence="3">
    <location>
        <begin position="1468"/>
        <end position="1486"/>
    </location>
</feature>
<proteinExistence type="predicted"/>
<dbReference type="InterPro" id="IPR016024">
    <property type="entry name" value="ARM-type_fold"/>
</dbReference>
<dbReference type="InterPro" id="IPR024584">
    <property type="entry name" value="Tuberin_N"/>
</dbReference>
<dbReference type="Pfam" id="PF03542">
    <property type="entry name" value="Tuberin"/>
    <property type="match status" value="1"/>
</dbReference>
<feature type="region of interest" description="Disordered" evidence="3">
    <location>
        <begin position="1737"/>
        <end position="1758"/>
    </location>
</feature>
<organism evidence="5">
    <name type="scientific">Equus asinus asinus</name>
    <dbReference type="NCBI Taxonomy" id="83772"/>
    <lineage>
        <taxon>Eukaryota</taxon>
        <taxon>Metazoa</taxon>
        <taxon>Chordata</taxon>
        <taxon>Craniata</taxon>
        <taxon>Vertebrata</taxon>
        <taxon>Euteleostomi</taxon>
        <taxon>Mammalia</taxon>
        <taxon>Eutheria</taxon>
        <taxon>Laurasiatheria</taxon>
        <taxon>Perissodactyla</taxon>
        <taxon>Equidae</taxon>
        <taxon>Equus</taxon>
    </lineage>
</organism>
<dbReference type="Gene3D" id="1.25.10.10">
    <property type="entry name" value="Leucine-rich Repeat Variant"/>
    <property type="match status" value="1"/>
</dbReference>
<evidence type="ECO:0000313" key="5">
    <source>
        <dbReference type="Ensembl" id="ENSEASP00005006415.1"/>
    </source>
</evidence>
<dbReference type="GO" id="GO:0051726">
    <property type="term" value="P:regulation of cell cycle"/>
    <property type="evidence" value="ECO:0007669"/>
    <property type="project" value="TreeGrafter"/>
</dbReference>
<dbReference type="GO" id="GO:0030178">
    <property type="term" value="P:negative regulation of Wnt signaling pathway"/>
    <property type="evidence" value="ECO:0007669"/>
    <property type="project" value="TreeGrafter"/>
</dbReference>
<dbReference type="PANTHER" id="PTHR10063:SF0">
    <property type="entry name" value="TUBERIN"/>
    <property type="match status" value="1"/>
</dbReference>
<name>A0A8C4L501_EQUAS</name>
<dbReference type="GO" id="GO:0005634">
    <property type="term" value="C:nucleus"/>
    <property type="evidence" value="ECO:0007669"/>
    <property type="project" value="InterPro"/>
</dbReference>
<dbReference type="Pfam" id="PF11864">
    <property type="entry name" value="DUF3384"/>
    <property type="match status" value="1"/>
</dbReference>
<feature type="domain" description="Rap-GAP" evidence="4">
    <location>
        <begin position="1582"/>
        <end position="1882"/>
    </location>
</feature>
<evidence type="ECO:0000256" key="3">
    <source>
        <dbReference type="SAM" id="MobiDB-lite"/>
    </source>
</evidence>
<dbReference type="PROSITE" id="PS50085">
    <property type="entry name" value="RAPGAP"/>
    <property type="match status" value="1"/>
</dbReference>
<evidence type="ECO:0000256" key="2">
    <source>
        <dbReference type="PROSITE-ProRule" id="PRU00165"/>
    </source>
</evidence>
<feature type="region of interest" description="Disordered" evidence="3">
    <location>
        <begin position="1395"/>
        <end position="1500"/>
    </location>
</feature>